<organism evidence="1">
    <name type="scientific">Leifsonia sp. NPDC080035</name>
    <dbReference type="NCBI Taxonomy" id="3143936"/>
    <lineage>
        <taxon>Bacteria</taxon>
        <taxon>Bacillati</taxon>
        <taxon>Actinomycetota</taxon>
        <taxon>Actinomycetes</taxon>
        <taxon>Micrococcales</taxon>
        <taxon>Microbacteriaceae</taxon>
        <taxon>Leifsonia</taxon>
    </lineage>
</organism>
<accession>A0AAU7GFD2</accession>
<reference evidence="1" key="1">
    <citation type="submission" date="2024-05" db="EMBL/GenBank/DDBJ databases">
        <title>The Natural Products Discovery Center: Release of the First 8490 Sequenced Strains for Exploring Actinobacteria Biosynthetic Diversity.</title>
        <authorList>
            <person name="Kalkreuter E."/>
            <person name="Kautsar S.A."/>
            <person name="Yang D."/>
            <person name="Bader C.D."/>
            <person name="Teijaro C.N."/>
            <person name="Fluegel L."/>
            <person name="Davis C.M."/>
            <person name="Simpson J.R."/>
            <person name="Lauterbach L."/>
            <person name="Steele A.D."/>
            <person name="Gui C."/>
            <person name="Meng S."/>
            <person name="Li G."/>
            <person name="Viehrig K."/>
            <person name="Ye F."/>
            <person name="Su P."/>
            <person name="Kiefer A.F."/>
            <person name="Nichols A."/>
            <person name="Cepeda A.J."/>
            <person name="Yan W."/>
            <person name="Fan B."/>
            <person name="Jiang Y."/>
            <person name="Adhikari A."/>
            <person name="Zheng C.-J."/>
            <person name="Schuster L."/>
            <person name="Cowan T.M."/>
            <person name="Smanski M.J."/>
            <person name="Chevrette M.G."/>
            <person name="de Carvalho L.P.S."/>
            <person name="Shen B."/>
        </authorList>
    </citation>
    <scope>NUCLEOTIDE SEQUENCE</scope>
    <source>
        <strain evidence="1">NPDC080035</strain>
    </source>
</reference>
<protein>
    <submittedName>
        <fullName evidence="1">Uncharacterized protein</fullName>
    </submittedName>
</protein>
<gene>
    <name evidence="1" type="ORF">AAME72_04400</name>
</gene>
<dbReference type="AlphaFoldDB" id="A0AAU7GFD2"/>
<proteinExistence type="predicted"/>
<name>A0AAU7GFD2_9MICO</name>
<sequence length="103" mass="10602">MTDIAVPTVLRITSAELDAASPADGVHGRYRAVLDGPAGSGTARVVTIAGGSEPHDLIVVDYASSPGYSRAWLRGADVGDGTHYSLLAELPASFPARGITIVR</sequence>
<evidence type="ECO:0000313" key="1">
    <source>
        <dbReference type="EMBL" id="XBM49101.1"/>
    </source>
</evidence>
<dbReference type="EMBL" id="CP157390">
    <property type="protein sequence ID" value="XBM49101.1"/>
    <property type="molecule type" value="Genomic_DNA"/>
</dbReference>
<dbReference type="RefSeq" id="WP_348789021.1">
    <property type="nucleotide sequence ID" value="NZ_CP157390.1"/>
</dbReference>